<dbReference type="InterPro" id="IPR043129">
    <property type="entry name" value="ATPase_NBD"/>
</dbReference>
<comment type="similarity">
    <text evidence="1">Belongs to the anhydro-N-acetylmuramic acid kinase family.</text>
</comment>
<gene>
    <name evidence="1" type="primary">anmK</name>
    <name evidence="2" type="ORF">CWI83_09385</name>
</gene>
<dbReference type="AlphaFoldDB" id="A0A432ZCB9"/>
<dbReference type="GO" id="GO:0016301">
    <property type="term" value="F:kinase activity"/>
    <property type="evidence" value="ECO:0007669"/>
    <property type="project" value="UniProtKB-KW"/>
</dbReference>
<accession>A0A432ZCB9</accession>
<dbReference type="NCBIfam" id="NF007139">
    <property type="entry name" value="PRK09585.1-3"/>
    <property type="match status" value="1"/>
</dbReference>
<comment type="pathway">
    <text evidence="1">Cell wall biogenesis; peptidoglycan recycling.</text>
</comment>
<dbReference type="Pfam" id="PF03702">
    <property type="entry name" value="AnmK"/>
    <property type="match status" value="1"/>
</dbReference>
<dbReference type="SUPFAM" id="SSF53067">
    <property type="entry name" value="Actin-like ATPase domain"/>
    <property type="match status" value="1"/>
</dbReference>
<dbReference type="GO" id="GO:0006040">
    <property type="term" value="P:amino sugar metabolic process"/>
    <property type="evidence" value="ECO:0007669"/>
    <property type="project" value="InterPro"/>
</dbReference>
<dbReference type="PANTHER" id="PTHR30605">
    <property type="entry name" value="ANHYDRO-N-ACETYLMURAMIC ACID KINASE"/>
    <property type="match status" value="1"/>
</dbReference>
<dbReference type="GO" id="GO:0097175">
    <property type="term" value="P:1,6-anhydro-N-acetyl-beta-muramic acid catabolic process"/>
    <property type="evidence" value="ECO:0007669"/>
    <property type="project" value="UniProtKB-UniRule"/>
</dbReference>
<sequence>MPDPQIYLGLMSGTSVDGIDAVAVEFADDQQLRVLGHFQQPFEPEQQQQLQQLISQHRNASLDDYARLDQLWAEWAAQAVTQLLDVCELEPEQIAAIGSHGQTIAHFPNAKPAYTLQLGDPNRLAALTNIAVVADFRRKDVALGGQGAPLVPAFHSEILRHPQKHRLILNLGGIANVTWLPAGSNEILGFDTGPANTLLDQWFLRHNPNAPQKYDKDGAFARRGRVNEALLSALLKHPFFSLKPPKSTGREDFHLGWLEQYANGLEATDVQRTLVELTCTSITGAIHTHLPNAVAEVIVAGGGRFNTFLLECLARQLKPINLVPIEQFGFAAEQLEAIAFAWLAKQRLAKANGSIAAVTGAQRAAILGGVYLP</sequence>
<evidence type="ECO:0000313" key="3">
    <source>
        <dbReference type="Proteomes" id="UP000288279"/>
    </source>
</evidence>
<reference evidence="2 3" key="1">
    <citation type="journal article" date="2011" name="Front. Microbiol.">
        <title>Genomic signatures of strain selection and enhancement in Bacillus atrophaeus var. globigii, a historical biowarfare simulant.</title>
        <authorList>
            <person name="Gibbons H.S."/>
            <person name="Broomall S.M."/>
            <person name="McNew L.A."/>
            <person name="Daligault H."/>
            <person name="Chapman C."/>
            <person name="Bruce D."/>
            <person name="Karavis M."/>
            <person name="Krepps M."/>
            <person name="McGregor P.A."/>
            <person name="Hong C."/>
            <person name="Park K.H."/>
            <person name="Akmal A."/>
            <person name="Feldman A."/>
            <person name="Lin J.S."/>
            <person name="Chang W.E."/>
            <person name="Higgs B.W."/>
            <person name="Demirev P."/>
            <person name="Lindquist J."/>
            <person name="Liem A."/>
            <person name="Fochler E."/>
            <person name="Read T.D."/>
            <person name="Tapia R."/>
            <person name="Johnson S."/>
            <person name="Bishop-Lilly K.A."/>
            <person name="Detter C."/>
            <person name="Han C."/>
            <person name="Sozhamannan S."/>
            <person name="Rosenzweig C.N."/>
            <person name="Skowronski E.W."/>
        </authorList>
    </citation>
    <scope>NUCLEOTIDE SEQUENCE [LARGE SCALE GENOMIC DNA]</scope>
    <source>
        <strain evidence="2 3">PIT1</strain>
    </source>
</reference>
<dbReference type="UniPathway" id="UPA00544"/>
<dbReference type="GO" id="GO:0009254">
    <property type="term" value="P:peptidoglycan turnover"/>
    <property type="evidence" value="ECO:0007669"/>
    <property type="project" value="UniProtKB-UniRule"/>
</dbReference>
<proteinExistence type="inferred from homology"/>
<evidence type="ECO:0000256" key="1">
    <source>
        <dbReference type="HAMAP-Rule" id="MF_01270"/>
    </source>
</evidence>
<comment type="catalytic activity">
    <reaction evidence="1">
        <text>1,6-anhydro-N-acetyl-beta-muramate + ATP + H2O = N-acetyl-D-muramate 6-phosphate + ADP + H(+)</text>
        <dbReference type="Rhea" id="RHEA:24952"/>
        <dbReference type="ChEBI" id="CHEBI:15377"/>
        <dbReference type="ChEBI" id="CHEBI:15378"/>
        <dbReference type="ChEBI" id="CHEBI:30616"/>
        <dbReference type="ChEBI" id="CHEBI:58690"/>
        <dbReference type="ChEBI" id="CHEBI:58722"/>
        <dbReference type="ChEBI" id="CHEBI:456216"/>
        <dbReference type="EC" id="2.7.1.170"/>
    </reaction>
</comment>
<keyword evidence="3" id="KW-1185">Reference proteome</keyword>
<keyword evidence="1" id="KW-0119">Carbohydrate metabolism</keyword>
<keyword evidence="1" id="KW-0067">ATP-binding</keyword>
<dbReference type="Gene3D" id="3.30.420.40">
    <property type="match status" value="2"/>
</dbReference>
<dbReference type="RefSeq" id="WP_126828403.1">
    <property type="nucleotide sequence ID" value="NZ_PIQG01000005.1"/>
</dbReference>
<name>A0A432ZCB9_9GAMM</name>
<comment type="function">
    <text evidence="1">Catalyzes the specific phosphorylation of 1,6-anhydro-N-acetylmuramic acid (anhMurNAc) with the simultaneous cleavage of the 1,6-anhydro ring, generating MurNAc-6-P. Is required for the utilization of anhMurNAc either imported from the medium or derived from its own cell wall murein, and thus plays a role in cell wall recycling.</text>
</comment>
<dbReference type="HAMAP" id="MF_01270">
    <property type="entry name" value="AnhMurNAc_kinase"/>
    <property type="match status" value="1"/>
</dbReference>
<dbReference type="EC" id="2.7.1.170" evidence="1"/>
<dbReference type="InterPro" id="IPR005338">
    <property type="entry name" value="Anhydro_N_Ac-Mur_kinase"/>
</dbReference>
<feature type="binding site" evidence="1">
    <location>
        <begin position="13"/>
        <end position="20"/>
    </location>
    <ligand>
        <name>ATP</name>
        <dbReference type="ChEBI" id="CHEBI:30616"/>
    </ligand>
</feature>
<comment type="caution">
    <text evidence="2">The sequence shown here is derived from an EMBL/GenBank/DDBJ whole genome shotgun (WGS) entry which is preliminary data.</text>
</comment>
<protein>
    <recommendedName>
        <fullName evidence="1">Anhydro-N-acetylmuramic acid kinase</fullName>
        <ecNumber evidence="1">2.7.1.170</ecNumber>
    </recommendedName>
    <alternativeName>
        <fullName evidence="1">AnhMurNAc kinase</fullName>
    </alternativeName>
</protein>
<keyword evidence="1 2" id="KW-0418">Kinase</keyword>
<dbReference type="PANTHER" id="PTHR30605:SF0">
    <property type="entry name" value="ANHYDRO-N-ACETYLMURAMIC ACID KINASE"/>
    <property type="match status" value="1"/>
</dbReference>
<comment type="pathway">
    <text evidence="1">Amino-sugar metabolism; 1,6-anhydro-N-acetylmuramate degradation.</text>
</comment>
<dbReference type="UniPathway" id="UPA00343"/>
<dbReference type="GO" id="GO:0005524">
    <property type="term" value="F:ATP binding"/>
    <property type="evidence" value="ECO:0007669"/>
    <property type="project" value="UniProtKB-UniRule"/>
</dbReference>
<dbReference type="CDD" id="cd24050">
    <property type="entry name" value="ASKHA_NBD_ANMK"/>
    <property type="match status" value="1"/>
</dbReference>
<evidence type="ECO:0000313" key="2">
    <source>
        <dbReference type="EMBL" id="RUO75588.1"/>
    </source>
</evidence>
<keyword evidence="1" id="KW-0808">Transferase</keyword>
<dbReference type="OrthoDB" id="9763949at2"/>
<dbReference type="Proteomes" id="UP000288279">
    <property type="component" value="Unassembled WGS sequence"/>
</dbReference>
<dbReference type="EMBL" id="PIQG01000005">
    <property type="protein sequence ID" value="RUO75588.1"/>
    <property type="molecule type" value="Genomic_DNA"/>
</dbReference>
<keyword evidence="1" id="KW-0547">Nucleotide-binding</keyword>
<organism evidence="2 3">
    <name type="scientific">Pseudidiomarina taiwanensis</name>
    <dbReference type="NCBI Taxonomy" id="337250"/>
    <lineage>
        <taxon>Bacteria</taxon>
        <taxon>Pseudomonadati</taxon>
        <taxon>Pseudomonadota</taxon>
        <taxon>Gammaproteobacteria</taxon>
        <taxon>Alteromonadales</taxon>
        <taxon>Idiomarinaceae</taxon>
        <taxon>Pseudidiomarina</taxon>
    </lineage>
</organism>
<dbReference type="GO" id="GO:0016773">
    <property type="term" value="F:phosphotransferase activity, alcohol group as acceptor"/>
    <property type="evidence" value="ECO:0007669"/>
    <property type="project" value="UniProtKB-UniRule"/>
</dbReference>